<feature type="compositionally biased region" description="Acidic residues" evidence="1">
    <location>
        <begin position="18"/>
        <end position="30"/>
    </location>
</feature>
<accession>A0A196SAU4</accession>
<sequence length="320" mass="36897">MEPSSSEPKQDQRRTMDHEEEAVFGDESEDSAPQTHPKEDQEEMTAAEKEKYDRIRSDAFGNDLEAAIEDKDDEPAKKPKKKNGELSDNEQRLLVKRAIEYVHRMDEAYVKDLEAFSNGEVVDNRLKMIRDVERSMKDTDFARCCLSCGLIPVLAKWIRPGAHGNLPFSRIRSGVYNVLLELPVRKNNIKEGNMGELLVKLWMNKKETEENHATLHQIIEKWLRLVTGMSDSFREEANEGLEDIAASKKEYLSAVNRRRNKGFSQEQEERSIFAMMPRGELRAYVNDAPSIPIRQEPKGRDDSAYAVLSKMERNPRKRAR</sequence>
<evidence type="ECO:0000313" key="3">
    <source>
        <dbReference type="Proteomes" id="UP000078348"/>
    </source>
</evidence>
<feature type="compositionally biased region" description="Basic and acidic residues" evidence="1">
    <location>
        <begin position="46"/>
        <end position="57"/>
    </location>
</feature>
<comment type="caution">
    <text evidence="2">The sequence shown here is derived from an EMBL/GenBank/DDBJ whole genome shotgun (WGS) entry which is preliminary data.</text>
</comment>
<gene>
    <name evidence="2" type="ORF">AV274_4211</name>
</gene>
<dbReference type="InterPro" id="IPR035441">
    <property type="entry name" value="TFIIS/LEDGF_dom_sf"/>
</dbReference>
<dbReference type="Proteomes" id="UP000078348">
    <property type="component" value="Unassembled WGS sequence"/>
</dbReference>
<dbReference type="GO" id="GO:0005634">
    <property type="term" value="C:nucleus"/>
    <property type="evidence" value="ECO:0007669"/>
    <property type="project" value="TreeGrafter"/>
</dbReference>
<dbReference type="PANTHER" id="PTHR46010">
    <property type="entry name" value="PROTEIN IWS1 HOMOLOG"/>
    <property type="match status" value="1"/>
</dbReference>
<feature type="region of interest" description="Disordered" evidence="1">
    <location>
        <begin position="1"/>
        <end position="89"/>
    </location>
</feature>
<dbReference type="AlphaFoldDB" id="A0A196SAU4"/>
<name>A0A196SAU4_BLAHN</name>
<keyword evidence="3" id="KW-1185">Reference proteome</keyword>
<proteinExistence type="predicted"/>
<dbReference type="Gene3D" id="1.20.930.10">
    <property type="entry name" value="Conserved domain common to transcription factors TFIIS, elongin A, CRSP70"/>
    <property type="match status" value="1"/>
</dbReference>
<dbReference type="OrthoDB" id="21124at2759"/>
<dbReference type="PANTHER" id="PTHR46010:SF1">
    <property type="entry name" value="PROTEIN IWS1 HOMOLOG"/>
    <property type="match status" value="1"/>
</dbReference>
<feature type="region of interest" description="Disordered" evidence="1">
    <location>
        <begin position="289"/>
        <end position="320"/>
    </location>
</feature>
<evidence type="ECO:0000313" key="2">
    <source>
        <dbReference type="EMBL" id="OAO14143.1"/>
    </source>
</evidence>
<feature type="compositionally biased region" description="Basic and acidic residues" evidence="1">
    <location>
        <begin position="74"/>
        <end position="89"/>
    </location>
</feature>
<protein>
    <recommendedName>
        <fullName evidence="4">TFIIS N-terminal domain-containing protein</fullName>
    </recommendedName>
</protein>
<reference evidence="2 3" key="1">
    <citation type="submission" date="2016-05" db="EMBL/GenBank/DDBJ databases">
        <title>Nuclear genome of Blastocystis sp. subtype 1 NandII.</title>
        <authorList>
            <person name="Gentekaki E."/>
            <person name="Curtis B."/>
            <person name="Stairs C."/>
            <person name="Eme L."/>
            <person name="Herman E."/>
            <person name="Klimes V."/>
            <person name="Arias M.C."/>
            <person name="Elias M."/>
            <person name="Hilliou F."/>
            <person name="Klute M."/>
            <person name="Malik S.-B."/>
            <person name="Pightling A."/>
            <person name="Rachubinski R."/>
            <person name="Salas D."/>
            <person name="Schlacht A."/>
            <person name="Suga H."/>
            <person name="Archibald J."/>
            <person name="Ball S.G."/>
            <person name="Clark G."/>
            <person name="Dacks J."/>
            <person name="Van Der Giezen M."/>
            <person name="Tsaousis A."/>
            <person name="Roger A."/>
        </authorList>
    </citation>
    <scope>NUCLEOTIDE SEQUENCE [LARGE SCALE GENOMIC DNA]</scope>
    <source>
        <strain evidence="3">ATCC 50177 / NandII</strain>
    </source>
</reference>
<dbReference type="GO" id="GO:0016973">
    <property type="term" value="P:poly(A)+ mRNA export from nucleus"/>
    <property type="evidence" value="ECO:0007669"/>
    <property type="project" value="TreeGrafter"/>
</dbReference>
<dbReference type="EMBL" id="LXWW01000288">
    <property type="protein sequence ID" value="OAO14143.1"/>
    <property type="molecule type" value="Genomic_DNA"/>
</dbReference>
<dbReference type="STRING" id="478820.A0A196SAU4"/>
<evidence type="ECO:0008006" key="4">
    <source>
        <dbReference type="Google" id="ProtNLM"/>
    </source>
</evidence>
<organism evidence="2 3">
    <name type="scientific">Blastocystis sp. subtype 1 (strain ATCC 50177 / NandII)</name>
    <dbReference type="NCBI Taxonomy" id="478820"/>
    <lineage>
        <taxon>Eukaryota</taxon>
        <taxon>Sar</taxon>
        <taxon>Stramenopiles</taxon>
        <taxon>Bigyra</taxon>
        <taxon>Opalozoa</taxon>
        <taxon>Opalinata</taxon>
        <taxon>Blastocystidae</taxon>
        <taxon>Blastocystis</taxon>
    </lineage>
</organism>
<feature type="compositionally biased region" description="Basic and acidic residues" evidence="1">
    <location>
        <begin position="8"/>
        <end position="17"/>
    </location>
</feature>
<evidence type="ECO:0000256" key="1">
    <source>
        <dbReference type="SAM" id="MobiDB-lite"/>
    </source>
</evidence>
<dbReference type="InterPro" id="IPR051037">
    <property type="entry name" value="RNAPII_TF_IWS1"/>
</dbReference>